<accession>A0AAV9I1Y6</accession>
<dbReference type="AlphaFoldDB" id="A0AAV9I1Y6"/>
<dbReference type="Proteomes" id="UP001321749">
    <property type="component" value="Unassembled WGS sequence"/>
</dbReference>
<evidence type="ECO:0000259" key="2">
    <source>
        <dbReference type="PROSITE" id="PS51391"/>
    </source>
</evidence>
<dbReference type="SMART" id="SM00582">
    <property type="entry name" value="RPR"/>
    <property type="match status" value="1"/>
</dbReference>
<dbReference type="InterPro" id="IPR008942">
    <property type="entry name" value="ENTH_VHS"/>
</dbReference>
<dbReference type="EMBL" id="MU864928">
    <property type="protein sequence ID" value="KAK4467082.1"/>
    <property type="molecule type" value="Genomic_DNA"/>
</dbReference>
<gene>
    <name evidence="3" type="ORF">QBC42DRAFT_292806</name>
</gene>
<dbReference type="Pfam" id="PF04818">
    <property type="entry name" value="CID"/>
    <property type="match status" value="1"/>
</dbReference>
<evidence type="ECO:0000256" key="1">
    <source>
        <dbReference type="SAM" id="MobiDB-lite"/>
    </source>
</evidence>
<evidence type="ECO:0000313" key="3">
    <source>
        <dbReference type="EMBL" id="KAK4467082.1"/>
    </source>
</evidence>
<dbReference type="PROSITE" id="PS51391">
    <property type="entry name" value="CID"/>
    <property type="match status" value="1"/>
</dbReference>
<dbReference type="FunFam" id="1.25.40.90:FF:000030">
    <property type="entry name" value="DUF618 domain protein"/>
    <property type="match status" value="1"/>
</dbReference>
<dbReference type="GO" id="GO:0031124">
    <property type="term" value="P:mRNA 3'-end processing"/>
    <property type="evidence" value="ECO:0007669"/>
    <property type="project" value="InterPro"/>
</dbReference>
<name>A0AAV9I1Y6_9PEZI</name>
<dbReference type="PANTHER" id="PTHR12460">
    <property type="entry name" value="CYCLIN-DEPENDENT KINASE INHIBITOR-RELATED PROTEIN"/>
    <property type="match status" value="1"/>
</dbReference>
<protein>
    <submittedName>
        <fullName evidence="3">RNA polymerase II-binding domain-containing protein</fullName>
    </submittedName>
</protein>
<feature type="region of interest" description="Disordered" evidence="1">
    <location>
        <begin position="249"/>
        <end position="335"/>
    </location>
</feature>
<proteinExistence type="predicted"/>
<dbReference type="InterPro" id="IPR006569">
    <property type="entry name" value="CID_dom"/>
</dbReference>
<feature type="region of interest" description="Disordered" evidence="1">
    <location>
        <begin position="353"/>
        <end position="392"/>
    </location>
</feature>
<sequence>MAYTDDAVLSKLSALTETHESIATTAQWIMFHRRHAAQTVQLWLTKLKDLPSAKRLNMIYLANEVTQQTKARHKEDFLNAFAPFIADATYVAYKGGTPEIQNKLRRVVDVWRDRSIFDKEVLQSIYSKLAEVDKARPAAAAAGGFGAGFRSSSPAVPPELAPLLTQQEAISKSLIPSKSALTTAQSEYEKLADPAMSLLALPLQAARLNGLLKTLANAEGAVAESMRTRREMIQSLEKLLATNQQALEEEEGHMKQLSGRRTEIEQKKNDIEKDIIRSQATNSQEPGPRGERASTEPERPQVEALTPPHHSDADHSYQGFRNGDQQSVPFHAHHPAPGIEILSNLASQYQSVPINGSNKKRKLNSDEFPDLGGDDGLDADVKEMLRNDSQGN</sequence>
<dbReference type="InterPro" id="IPR047883">
    <property type="entry name" value="Rtt103-like_CID"/>
</dbReference>
<feature type="compositionally biased region" description="Acidic residues" evidence="1">
    <location>
        <begin position="367"/>
        <end position="378"/>
    </location>
</feature>
<dbReference type="CDD" id="cd17003">
    <property type="entry name" value="CID_Rtt103"/>
    <property type="match status" value="1"/>
</dbReference>
<dbReference type="Gene3D" id="1.25.40.90">
    <property type="match status" value="1"/>
</dbReference>
<feature type="compositionally biased region" description="Basic and acidic residues" evidence="1">
    <location>
        <begin position="288"/>
        <end position="301"/>
    </location>
</feature>
<dbReference type="GO" id="GO:0099122">
    <property type="term" value="F:RNA polymerase II C-terminal domain binding"/>
    <property type="evidence" value="ECO:0007669"/>
    <property type="project" value="InterPro"/>
</dbReference>
<dbReference type="SUPFAM" id="SSF48464">
    <property type="entry name" value="ENTH/VHS domain"/>
    <property type="match status" value="1"/>
</dbReference>
<evidence type="ECO:0000313" key="4">
    <source>
        <dbReference type="Proteomes" id="UP001321749"/>
    </source>
</evidence>
<feature type="compositionally biased region" description="Basic and acidic residues" evidence="1">
    <location>
        <begin position="260"/>
        <end position="276"/>
    </location>
</feature>
<keyword evidence="4" id="KW-1185">Reference proteome</keyword>
<feature type="domain" description="CID" evidence="2">
    <location>
        <begin position="1"/>
        <end position="133"/>
    </location>
</feature>
<reference evidence="3" key="1">
    <citation type="journal article" date="2023" name="Mol. Phylogenet. Evol.">
        <title>Genome-scale phylogeny and comparative genomics of the fungal order Sordariales.</title>
        <authorList>
            <person name="Hensen N."/>
            <person name="Bonometti L."/>
            <person name="Westerberg I."/>
            <person name="Brannstrom I.O."/>
            <person name="Guillou S."/>
            <person name="Cros-Aarteil S."/>
            <person name="Calhoun S."/>
            <person name="Haridas S."/>
            <person name="Kuo A."/>
            <person name="Mondo S."/>
            <person name="Pangilinan J."/>
            <person name="Riley R."/>
            <person name="LaButti K."/>
            <person name="Andreopoulos B."/>
            <person name="Lipzen A."/>
            <person name="Chen C."/>
            <person name="Yan M."/>
            <person name="Daum C."/>
            <person name="Ng V."/>
            <person name="Clum A."/>
            <person name="Steindorff A."/>
            <person name="Ohm R.A."/>
            <person name="Martin F."/>
            <person name="Silar P."/>
            <person name="Natvig D.O."/>
            <person name="Lalanne C."/>
            <person name="Gautier V."/>
            <person name="Ament-Velasquez S.L."/>
            <person name="Kruys A."/>
            <person name="Hutchinson M.I."/>
            <person name="Powell A.J."/>
            <person name="Barry K."/>
            <person name="Miller A.N."/>
            <person name="Grigoriev I.V."/>
            <person name="Debuchy R."/>
            <person name="Gladieux P."/>
            <person name="Hiltunen Thoren M."/>
            <person name="Johannesson H."/>
        </authorList>
    </citation>
    <scope>NUCLEOTIDE SEQUENCE</scope>
    <source>
        <strain evidence="3">PSN324</strain>
    </source>
</reference>
<organism evidence="3 4">
    <name type="scientific">Cladorrhinum samala</name>
    <dbReference type="NCBI Taxonomy" id="585594"/>
    <lineage>
        <taxon>Eukaryota</taxon>
        <taxon>Fungi</taxon>
        <taxon>Dikarya</taxon>
        <taxon>Ascomycota</taxon>
        <taxon>Pezizomycotina</taxon>
        <taxon>Sordariomycetes</taxon>
        <taxon>Sordariomycetidae</taxon>
        <taxon>Sordariales</taxon>
        <taxon>Podosporaceae</taxon>
        <taxon>Cladorrhinum</taxon>
    </lineage>
</organism>
<reference evidence="3" key="2">
    <citation type="submission" date="2023-06" db="EMBL/GenBank/DDBJ databases">
        <authorList>
            <consortium name="Lawrence Berkeley National Laboratory"/>
            <person name="Mondo S.J."/>
            <person name="Hensen N."/>
            <person name="Bonometti L."/>
            <person name="Westerberg I."/>
            <person name="Brannstrom I.O."/>
            <person name="Guillou S."/>
            <person name="Cros-Aarteil S."/>
            <person name="Calhoun S."/>
            <person name="Haridas S."/>
            <person name="Kuo A."/>
            <person name="Pangilinan J."/>
            <person name="Riley R."/>
            <person name="Labutti K."/>
            <person name="Andreopoulos B."/>
            <person name="Lipzen A."/>
            <person name="Chen C."/>
            <person name="Yanf M."/>
            <person name="Daum C."/>
            <person name="Ng V."/>
            <person name="Clum A."/>
            <person name="Steindorff A."/>
            <person name="Ohm R."/>
            <person name="Martin F."/>
            <person name="Silar P."/>
            <person name="Natvig D."/>
            <person name="Lalanne C."/>
            <person name="Gautier V."/>
            <person name="Ament-Velasquez S.L."/>
            <person name="Kruys A."/>
            <person name="Hutchinson M.I."/>
            <person name="Powell A.J."/>
            <person name="Barry K."/>
            <person name="Miller A.N."/>
            <person name="Grigoriev I.V."/>
            <person name="Debuchy R."/>
            <person name="Gladieux P."/>
            <person name="Thoren M.H."/>
            <person name="Johannesson H."/>
        </authorList>
    </citation>
    <scope>NUCLEOTIDE SEQUENCE</scope>
    <source>
        <strain evidence="3">PSN324</strain>
    </source>
</reference>
<comment type="caution">
    <text evidence="3">The sequence shown here is derived from an EMBL/GenBank/DDBJ whole genome shotgun (WGS) entry which is preliminary data.</text>
</comment>
<dbReference type="PANTHER" id="PTHR12460:SF0">
    <property type="entry name" value="CID DOMAIN-CONTAINING PROTEIN-RELATED"/>
    <property type="match status" value="1"/>
</dbReference>